<protein>
    <submittedName>
        <fullName evidence="2">Uncharacterized protein</fullName>
    </submittedName>
</protein>
<dbReference type="AlphaFoldDB" id="A0A0F6QA66"/>
<evidence type="ECO:0000313" key="2">
    <source>
        <dbReference type="EMBL" id="AKD28063.1"/>
    </source>
</evidence>
<sequence length="370" mass="40706">MAAIFEDIAKLFRAAEEVGEAARLEEGFLKDLVGRRFPGVDVAEKSGIATLTVGGKSMTLSEFVKGVVDGDESLIGSLQSKMSVTQFEEVSRGFNATRGVTNYTAESLEMMSEIREPIANMKLPGAKLTEFAKSEESFSKMIKSLDTSVESNARLAERIEQLETALKEARPGSQMFIKGGLFALAITATVGLTAYMVCDHYAKKHSGCYMINRMTKERCRINLLSKSVGSAEEQCYSDVKLTKQAQSSKTYREWSANKSSNCNPQLCRNDQLVAPYNDEKQYSISCVKLDAIDAACDIASDAGHVILDAMGSIVSTLSKALLPVAVTCGGLYVIYRVMMKAVDYELSDEKTDSHEKLRYSRNPKKHDDYT</sequence>
<proteinExistence type="predicted"/>
<gene>
    <name evidence="2" type="primary">U31</name>
</gene>
<keyword evidence="1" id="KW-0812">Transmembrane</keyword>
<keyword evidence="1" id="KW-0472">Membrane</keyword>
<organism evidence="2">
    <name type="scientific">Glypta fumiferanae</name>
    <dbReference type="NCBI Taxonomy" id="389681"/>
    <lineage>
        <taxon>Eukaryota</taxon>
        <taxon>Metazoa</taxon>
        <taxon>Ecdysozoa</taxon>
        <taxon>Arthropoda</taxon>
        <taxon>Hexapoda</taxon>
        <taxon>Insecta</taxon>
        <taxon>Pterygota</taxon>
        <taxon>Neoptera</taxon>
        <taxon>Endopterygota</taxon>
        <taxon>Hymenoptera</taxon>
        <taxon>Apocrita</taxon>
        <taxon>Ichneumonoidea</taxon>
        <taxon>Ichneumonidae</taxon>
        <taxon>Banchinae</taxon>
        <taxon>Glypta</taxon>
    </lineage>
</organism>
<keyword evidence="1" id="KW-1133">Transmembrane helix</keyword>
<name>A0A0F6QA66_9HYME</name>
<dbReference type="EMBL" id="KP706798">
    <property type="protein sequence ID" value="AKD28063.1"/>
    <property type="molecule type" value="Genomic_DNA"/>
</dbReference>
<accession>A0A0F6QA66</accession>
<feature type="transmembrane region" description="Helical" evidence="1">
    <location>
        <begin position="176"/>
        <end position="197"/>
    </location>
</feature>
<evidence type="ECO:0000256" key="1">
    <source>
        <dbReference type="SAM" id="Phobius"/>
    </source>
</evidence>
<reference evidence="2" key="1">
    <citation type="journal article" date="2015" name="J. Virol.">
        <title>Genomic and Proteomic Analyses Indicate that Banchine and Campoplegine Polydnaviruses Have Similar, if Not Identical, Viral Ancestors.</title>
        <authorList>
            <person name="Beliveau C."/>
            <person name="Cohen A."/>
            <person name="Stewart D."/>
            <person name="Periquet G."/>
            <person name="Djoumad A."/>
            <person name="Kuhn L."/>
            <person name="Stoltz D."/>
            <person name="Volkoff A.-N."/>
            <person name="Herniou E."/>
            <person name="Drezen J.-M."/>
            <person name="Cusson M."/>
        </authorList>
    </citation>
    <scope>NUCLEOTIDE SEQUENCE</scope>
</reference>